<sequence>AAEGGPLAGANHTEQRLCTLELPRLLAQLARLTHINPVSVADQPQAQFRAAVRLLSERESSVNQIAFSASSATTDTPGGADKQEEMTLHWDVQVVSP</sequence>
<accession>A0A0L6VNJ0</accession>
<organism evidence="1 2">
    <name type="scientific">Puccinia sorghi</name>
    <dbReference type="NCBI Taxonomy" id="27349"/>
    <lineage>
        <taxon>Eukaryota</taxon>
        <taxon>Fungi</taxon>
        <taxon>Dikarya</taxon>
        <taxon>Basidiomycota</taxon>
        <taxon>Pucciniomycotina</taxon>
        <taxon>Pucciniomycetes</taxon>
        <taxon>Pucciniales</taxon>
        <taxon>Pucciniaceae</taxon>
        <taxon>Puccinia</taxon>
    </lineage>
</organism>
<evidence type="ECO:0000313" key="1">
    <source>
        <dbReference type="EMBL" id="KNZ61685.1"/>
    </source>
</evidence>
<reference evidence="1 2" key="1">
    <citation type="submission" date="2015-08" db="EMBL/GenBank/DDBJ databases">
        <title>Next Generation Sequencing and Analysis of the Genome of Puccinia sorghi L Schw, the Causal Agent of Maize Common Rust.</title>
        <authorList>
            <person name="Rochi L."/>
            <person name="Burguener G."/>
            <person name="Darino M."/>
            <person name="Turjanski A."/>
            <person name="Kreff E."/>
            <person name="Dieguez M.J."/>
            <person name="Sacco F."/>
        </authorList>
    </citation>
    <scope>NUCLEOTIDE SEQUENCE [LARGE SCALE GENOMIC DNA]</scope>
    <source>
        <strain evidence="1 2">RO10H11247</strain>
    </source>
</reference>
<dbReference type="EMBL" id="LAVV01004119">
    <property type="protein sequence ID" value="KNZ61685.1"/>
    <property type="molecule type" value="Genomic_DNA"/>
</dbReference>
<feature type="non-terminal residue" evidence="1">
    <location>
        <position position="1"/>
    </location>
</feature>
<gene>
    <name evidence="1" type="ORF">VP01_13708g1</name>
</gene>
<dbReference type="AlphaFoldDB" id="A0A0L6VNJ0"/>
<name>A0A0L6VNJ0_9BASI</name>
<dbReference type="VEuPathDB" id="FungiDB:VP01_13708g1"/>
<evidence type="ECO:0000313" key="2">
    <source>
        <dbReference type="Proteomes" id="UP000037035"/>
    </source>
</evidence>
<protein>
    <submittedName>
        <fullName evidence="1">Uncharacterized protein</fullName>
    </submittedName>
</protein>
<proteinExistence type="predicted"/>
<dbReference type="Proteomes" id="UP000037035">
    <property type="component" value="Unassembled WGS sequence"/>
</dbReference>
<comment type="caution">
    <text evidence="1">The sequence shown here is derived from an EMBL/GenBank/DDBJ whole genome shotgun (WGS) entry which is preliminary data.</text>
</comment>
<keyword evidence="2" id="KW-1185">Reference proteome</keyword>